<dbReference type="EC" id="2.4.99.28" evidence="11"/>
<dbReference type="NCBIfam" id="TIGR02070">
    <property type="entry name" value="mono_pep_trsgly"/>
    <property type="match status" value="1"/>
</dbReference>
<keyword evidence="10 11" id="KW-0961">Cell wall biogenesis/degradation</keyword>
<keyword evidence="14" id="KW-1185">Reference proteome</keyword>
<keyword evidence="3 11" id="KW-0328">Glycosyltransferase</keyword>
<dbReference type="InterPro" id="IPR001264">
    <property type="entry name" value="Glyco_trans_51"/>
</dbReference>
<evidence type="ECO:0000256" key="7">
    <source>
        <dbReference type="ARBA" id="ARBA00022984"/>
    </source>
</evidence>
<sequence>MFCQWQNTLFFYKAIFITVFKIFGKNNQKSKSGNRNSKWDSKYYGIPKLIFRIVKLTFILFFGLSLLGVIAYRFINPPFTWLMVERGFQRKAAGKEWKIDKKWKDFDDISDNMKRAAVAAEDQTFLEHHGFDFNAIEKAIEKNSHSKKLIGGSTISQQVAKNVFLWEGRSLLRKGIEAYFTILIETFWSKKRIMEVYLNEIEMGDGIYGVEAASQAYFHKSASDLTRQEAAAIAVIFPSPLKWSATNPTKYLRHRQYLIMKNMRRLGPLDF</sequence>
<dbReference type="InterPro" id="IPR036950">
    <property type="entry name" value="PBP_transglycosylase"/>
</dbReference>
<comment type="pathway">
    <text evidence="11">Cell wall biogenesis; peptidoglycan biosynthesis.</text>
</comment>
<feature type="transmembrane region" description="Helical" evidence="11">
    <location>
        <begin position="56"/>
        <end position="75"/>
    </location>
</feature>
<accession>A0A316H9H4</accession>
<keyword evidence="9 11" id="KW-0472">Membrane</keyword>
<comment type="catalytic activity">
    <reaction evidence="11">
        <text>[GlcNAc-(1-&gt;4)-Mur2Ac(oyl-L-Ala-gamma-D-Glu-L-Lys-D-Ala-D-Ala)](n)-di-trans,octa-cis-undecaprenyl diphosphate + beta-D-GlcNAc-(1-&gt;4)-Mur2Ac(oyl-L-Ala-gamma-D-Glu-L-Lys-D-Ala-D-Ala)-di-trans,octa-cis-undecaprenyl diphosphate = [GlcNAc-(1-&gt;4)-Mur2Ac(oyl-L-Ala-gamma-D-Glu-L-Lys-D-Ala-D-Ala)](n+1)-di-trans,octa-cis-undecaprenyl diphosphate + di-trans,octa-cis-undecaprenyl diphosphate + H(+)</text>
        <dbReference type="Rhea" id="RHEA:23708"/>
        <dbReference type="Rhea" id="RHEA-COMP:9602"/>
        <dbReference type="Rhea" id="RHEA-COMP:9603"/>
        <dbReference type="ChEBI" id="CHEBI:15378"/>
        <dbReference type="ChEBI" id="CHEBI:58405"/>
        <dbReference type="ChEBI" id="CHEBI:60033"/>
        <dbReference type="ChEBI" id="CHEBI:78435"/>
        <dbReference type="EC" id="2.4.99.28"/>
    </reaction>
</comment>
<keyword evidence="1 11" id="KW-1003">Cell membrane</keyword>
<evidence type="ECO:0000256" key="8">
    <source>
        <dbReference type="ARBA" id="ARBA00022989"/>
    </source>
</evidence>
<evidence type="ECO:0000256" key="6">
    <source>
        <dbReference type="ARBA" id="ARBA00022960"/>
    </source>
</evidence>
<gene>
    <name evidence="11" type="primary">mtgA</name>
    <name evidence="13" type="ORF">LX99_02714</name>
</gene>
<protein>
    <recommendedName>
        <fullName evidence="11">Biosynthetic peptidoglycan transglycosylase</fullName>
        <ecNumber evidence="11">2.4.99.28</ecNumber>
    </recommendedName>
    <alternativeName>
        <fullName evidence="11">Glycan polymerase</fullName>
    </alternativeName>
    <alternativeName>
        <fullName evidence="11">Peptidoglycan glycosyltransferase MtgA</fullName>
        <shortName evidence="11">PGT</shortName>
    </alternativeName>
</protein>
<dbReference type="InterPro" id="IPR011812">
    <property type="entry name" value="Pep_trsgly"/>
</dbReference>
<dbReference type="GO" id="GO:0009252">
    <property type="term" value="P:peptidoglycan biosynthetic process"/>
    <property type="evidence" value="ECO:0007669"/>
    <property type="project" value="UniProtKB-UniRule"/>
</dbReference>
<proteinExistence type="inferred from homology"/>
<keyword evidence="6 11" id="KW-0133">Cell shape</keyword>
<dbReference type="PANTHER" id="PTHR30400">
    <property type="entry name" value="MONOFUNCTIONAL BIOSYNTHETIC PEPTIDOGLYCAN TRANSGLYCOSYLASE"/>
    <property type="match status" value="1"/>
</dbReference>
<keyword evidence="4 11" id="KW-0808">Transferase</keyword>
<evidence type="ECO:0000256" key="9">
    <source>
        <dbReference type="ARBA" id="ARBA00023136"/>
    </source>
</evidence>
<dbReference type="GO" id="GO:0009274">
    <property type="term" value="C:peptidoglycan-based cell wall"/>
    <property type="evidence" value="ECO:0007669"/>
    <property type="project" value="InterPro"/>
</dbReference>
<dbReference type="InterPro" id="IPR023346">
    <property type="entry name" value="Lysozyme-like_dom_sf"/>
</dbReference>
<feature type="domain" description="Glycosyl transferase family 51" evidence="12">
    <location>
        <begin position="100"/>
        <end position="263"/>
    </location>
</feature>
<organism evidence="13 14">
    <name type="scientific">Mucilaginibacter oryzae</name>
    <dbReference type="NCBI Taxonomy" id="468058"/>
    <lineage>
        <taxon>Bacteria</taxon>
        <taxon>Pseudomonadati</taxon>
        <taxon>Bacteroidota</taxon>
        <taxon>Sphingobacteriia</taxon>
        <taxon>Sphingobacteriales</taxon>
        <taxon>Sphingobacteriaceae</taxon>
        <taxon>Mucilaginibacter</taxon>
    </lineage>
</organism>
<comment type="caution">
    <text evidence="13">The sequence shown here is derived from an EMBL/GenBank/DDBJ whole genome shotgun (WGS) entry which is preliminary data.</text>
</comment>
<dbReference type="GO" id="GO:0016763">
    <property type="term" value="F:pentosyltransferase activity"/>
    <property type="evidence" value="ECO:0007669"/>
    <property type="project" value="InterPro"/>
</dbReference>
<evidence type="ECO:0000256" key="5">
    <source>
        <dbReference type="ARBA" id="ARBA00022692"/>
    </source>
</evidence>
<dbReference type="EMBL" id="QGHA01000004">
    <property type="protein sequence ID" value="PWK77829.1"/>
    <property type="molecule type" value="Genomic_DNA"/>
</dbReference>
<dbReference type="HAMAP" id="MF_00766">
    <property type="entry name" value="PGT_MtgA"/>
    <property type="match status" value="1"/>
</dbReference>
<dbReference type="Pfam" id="PF00912">
    <property type="entry name" value="Transgly"/>
    <property type="match status" value="1"/>
</dbReference>
<dbReference type="GO" id="GO:0008955">
    <property type="term" value="F:peptidoglycan glycosyltransferase activity"/>
    <property type="evidence" value="ECO:0007669"/>
    <property type="project" value="UniProtKB-UniRule"/>
</dbReference>
<evidence type="ECO:0000313" key="13">
    <source>
        <dbReference type="EMBL" id="PWK77829.1"/>
    </source>
</evidence>
<evidence type="ECO:0000256" key="2">
    <source>
        <dbReference type="ARBA" id="ARBA00022519"/>
    </source>
</evidence>
<comment type="similarity">
    <text evidence="11">Belongs to the glycosyltransferase 51 family.</text>
</comment>
<keyword evidence="8 11" id="KW-1133">Transmembrane helix</keyword>
<evidence type="ECO:0000256" key="1">
    <source>
        <dbReference type="ARBA" id="ARBA00022475"/>
    </source>
</evidence>
<keyword evidence="2" id="KW-0997">Cell inner membrane</keyword>
<keyword evidence="5 11" id="KW-0812">Transmembrane</keyword>
<dbReference type="AlphaFoldDB" id="A0A316H9H4"/>
<keyword evidence="7 11" id="KW-0573">Peptidoglycan synthesis</keyword>
<comment type="subcellular location">
    <subcellularLocation>
        <location evidence="11">Cell membrane</location>
        <topology evidence="11">Single-pass membrane protein</topology>
    </subcellularLocation>
</comment>
<dbReference type="Proteomes" id="UP000245678">
    <property type="component" value="Unassembled WGS sequence"/>
</dbReference>
<dbReference type="GO" id="GO:0071555">
    <property type="term" value="P:cell wall organization"/>
    <property type="evidence" value="ECO:0007669"/>
    <property type="project" value="UniProtKB-KW"/>
</dbReference>
<evidence type="ECO:0000256" key="4">
    <source>
        <dbReference type="ARBA" id="ARBA00022679"/>
    </source>
</evidence>
<evidence type="ECO:0000313" key="14">
    <source>
        <dbReference type="Proteomes" id="UP000245678"/>
    </source>
</evidence>
<dbReference type="SUPFAM" id="SSF53955">
    <property type="entry name" value="Lysozyme-like"/>
    <property type="match status" value="1"/>
</dbReference>
<dbReference type="GO" id="GO:0005886">
    <property type="term" value="C:plasma membrane"/>
    <property type="evidence" value="ECO:0007669"/>
    <property type="project" value="UniProtKB-SubCell"/>
</dbReference>
<evidence type="ECO:0000256" key="3">
    <source>
        <dbReference type="ARBA" id="ARBA00022676"/>
    </source>
</evidence>
<evidence type="ECO:0000259" key="12">
    <source>
        <dbReference type="Pfam" id="PF00912"/>
    </source>
</evidence>
<reference evidence="13 14" key="1">
    <citation type="submission" date="2018-05" db="EMBL/GenBank/DDBJ databases">
        <title>Genomic Encyclopedia of Archaeal and Bacterial Type Strains, Phase II (KMG-II): from individual species to whole genera.</title>
        <authorList>
            <person name="Goeker M."/>
        </authorList>
    </citation>
    <scope>NUCLEOTIDE SEQUENCE [LARGE SCALE GENOMIC DNA]</scope>
    <source>
        <strain evidence="13 14">DSM 19975</strain>
    </source>
</reference>
<name>A0A316H9H4_9SPHI</name>
<dbReference type="UniPathway" id="UPA00219"/>
<evidence type="ECO:0000256" key="11">
    <source>
        <dbReference type="HAMAP-Rule" id="MF_00766"/>
    </source>
</evidence>
<comment type="function">
    <text evidence="11">Peptidoglycan polymerase that catalyzes glycan chain elongation from lipid-linked precursors.</text>
</comment>
<evidence type="ECO:0000256" key="10">
    <source>
        <dbReference type="ARBA" id="ARBA00023316"/>
    </source>
</evidence>
<dbReference type="GO" id="GO:0008360">
    <property type="term" value="P:regulation of cell shape"/>
    <property type="evidence" value="ECO:0007669"/>
    <property type="project" value="UniProtKB-KW"/>
</dbReference>
<dbReference type="PANTHER" id="PTHR30400:SF0">
    <property type="entry name" value="BIOSYNTHETIC PEPTIDOGLYCAN TRANSGLYCOSYLASE"/>
    <property type="match status" value="1"/>
</dbReference>
<dbReference type="Gene3D" id="1.10.3810.10">
    <property type="entry name" value="Biosynthetic peptidoglycan transglycosylase-like"/>
    <property type="match status" value="1"/>
</dbReference>